<reference evidence="2" key="1">
    <citation type="submission" date="2022-08" db="UniProtKB">
        <authorList>
            <consortium name="EnsemblMetazoa"/>
        </authorList>
    </citation>
    <scope>IDENTIFICATION</scope>
    <source>
        <strain evidence="2">05x7-T-G4-1.051#20</strain>
    </source>
</reference>
<name>A0A8W8L6B9_MAGGI</name>
<keyword evidence="3" id="KW-1185">Reference proteome</keyword>
<organism evidence="2 3">
    <name type="scientific">Magallana gigas</name>
    <name type="common">Pacific oyster</name>
    <name type="synonym">Crassostrea gigas</name>
    <dbReference type="NCBI Taxonomy" id="29159"/>
    <lineage>
        <taxon>Eukaryota</taxon>
        <taxon>Metazoa</taxon>
        <taxon>Spiralia</taxon>
        <taxon>Lophotrochozoa</taxon>
        <taxon>Mollusca</taxon>
        <taxon>Bivalvia</taxon>
        <taxon>Autobranchia</taxon>
        <taxon>Pteriomorphia</taxon>
        <taxon>Ostreida</taxon>
        <taxon>Ostreoidea</taxon>
        <taxon>Ostreidae</taxon>
        <taxon>Magallana</taxon>
    </lineage>
</organism>
<protein>
    <submittedName>
        <fullName evidence="2">Uncharacterized protein</fullName>
    </submittedName>
</protein>
<dbReference type="AlphaFoldDB" id="A0A8W8L6B9"/>
<evidence type="ECO:0000313" key="2">
    <source>
        <dbReference type="EnsemblMetazoa" id="G2666.1:cds"/>
    </source>
</evidence>
<sequence>MAERKKVSEDCVEYRIFPALNGIDDHQTLLHALDTCLALVSPHVVDHIWHNDPFQLTPVDGSKDCPSHLYGKTTFGDNIEDEWFIVYLLFELSRQSPELVIQVQDIDGEFLLIEAADVLPKWVNPDTAENRVFIHKNELHIIPMPQTPADVTVLPASTPSLQEAVNCVRKFASRTRANNGVQKALKARITEYPEKIQENIHHTHCYIPANLAAVLERRPSLVSAGVQAFYLRDPIDLQVCRTMQYFRPGTRVTSRVKMTRCLYAQLKQQKFQPDKRSGFTLPTTSNPKHTSHDLGMKLAHGFEILCSKCNENEERSQNGHSVRPNDARWKRYLQFLKDKGFFKGEIEGSKKYNELLYKAREFYQQQAFPAKSRRTVADEVMDLLDKVTFDIDAMRRNEGNLLPPDDDSWLNISPEELETLLMKRSGVSNGSSPSADLGQVASGMKSFVDKVSGVDGAEFPGEADEEGIQFDSTGFISAMTKMFEFEDPNDGNSSSDMEEYGWDDSDIDVDDQPPVVQTEKRKQSVKSAGGPSVQDYMDLMDRELSQTSVGKSFEKDPIVKEQASEPKPPQNDTKTKKKKSIAEEDDDFEPVNIDINIVKNMLESMNAQSGLAGPATNIFSSMGIQIPKETKEPPSRPPQPRRRSSGTEDRNRPPAPPKPTNLPVSQGRQRPQRPPPPKPTSLHRQQSKETNV</sequence>
<dbReference type="PANTHER" id="PTHR13060:SF0">
    <property type="entry name" value="PROTEIN ECDYSONELESS HOMOLOG"/>
    <property type="match status" value="1"/>
</dbReference>
<proteinExistence type="predicted"/>
<dbReference type="OMA" id="TKDYIWQ"/>
<dbReference type="PANTHER" id="PTHR13060">
    <property type="entry name" value="SGT1 PROTEIN HSGT1 SUPPRESSOR OF GCR2"/>
    <property type="match status" value="1"/>
</dbReference>
<feature type="compositionally biased region" description="Basic and acidic residues" evidence="1">
    <location>
        <begin position="552"/>
        <end position="564"/>
    </location>
</feature>
<accession>A0A8W8L6B9</accession>
<feature type="region of interest" description="Disordered" evidence="1">
    <location>
        <begin position="485"/>
        <end position="592"/>
    </location>
</feature>
<dbReference type="OrthoDB" id="27237at2759"/>
<evidence type="ECO:0000313" key="3">
    <source>
        <dbReference type="Proteomes" id="UP000005408"/>
    </source>
</evidence>
<feature type="compositionally biased region" description="Acidic residues" evidence="1">
    <location>
        <begin position="496"/>
        <end position="511"/>
    </location>
</feature>
<evidence type="ECO:0000256" key="1">
    <source>
        <dbReference type="SAM" id="MobiDB-lite"/>
    </source>
</evidence>
<feature type="region of interest" description="Disordered" evidence="1">
    <location>
        <begin position="611"/>
        <end position="692"/>
    </location>
</feature>
<dbReference type="InterPro" id="IPR010770">
    <property type="entry name" value="Ecd"/>
</dbReference>
<dbReference type="EnsemblMetazoa" id="G2666.1">
    <property type="protein sequence ID" value="G2666.1:cds"/>
    <property type="gene ID" value="G2666"/>
</dbReference>
<dbReference type="Pfam" id="PF07093">
    <property type="entry name" value="SGT1"/>
    <property type="match status" value="1"/>
</dbReference>
<feature type="compositionally biased region" description="Polar residues" evidence="1">
    <location>
        <begin position="682"/>
        <end position="692"/>
    </location>
</feature>
<dbReference type="Proteomes" id="UP000005408">
    <property type="component" value="Unassembled WGS sequence"/>
</dbReference>
<dbReference type="GO" id="GO:0005634">
    <property type="term" value="C:nucleus"/>
    <property type="evidence" value="ECO:0007669"/>
    <property type="project" value="TreeGrafter"/>
</dbReference>